<dbReference type="Pfam" id="PF12260">
    <property type="entry name" value="PIP49_C"/>
    <property type="match status" value="1"/>
</dbReference>
<sequence>MAGLKPRPLPPPSGWVRGGAGCRRQAPQRLREAGRERASRAKGEPIQGWVSGSRQLPPREPSRAAAGWAGAPSCPVGSGAGAVSRAVLRGRADTPPWARPWHWQAEASGSLPRSARPACGQPGAKRAPASAGQGRWRCSASWAASALLALALQSSPAADPCWGANGTRGSPRPPLALLNELSWRQRDLLRLATSAGGHTELGPSRGGRLGCEDLSRVTGLGTVGSGFTKLVLGAALSYVSRCVQRHGHPAGCHRLASYKLLKELALLQRLDHPGVVKAGKGIEGAMLELGSPLEMIQLLQAPWEERFKICLSLVKLLFYLAHSPLGSIVLLDFQPRQFVMVDGNLKVTDMDDASTEELSCKEDNDCTLDFPAKSFILKCTAAGKCDGLNEKKNLFNAYRYFFTYLLPHTAPSALRPLLGDILNATGNLRYGINETLGAFEKVLHLYKSGLYLQKRLPHLKEYITLKGFRTMEMQNYKCWPSYSHLGCLLSIYNAEEAAAICNSQPQCQSFIVTQQRTWTGSYLLWSLKIPYILQE</sequence>
<evidence type="ECO:0000313" key="4">
    <source>
        <dbReference type="Proteomes" id="UP000694390"/>
    </source>
</evidence>
<protein>
    <recommendedName>
        <fullName evidence="2">FAM69 protein-kinase domain-containing protein</fullName>
    </recommendedName>
</protein>
<accession>A0A8C4XW15</accession>
<evidence type="ECO:0000313" key="3">
    <source>
        <dbReference type="Ensembl" id="ENSGEVP00005000734.1"/>
    </source>
</evidence>
<feature type="region of interest" description="Disordered" evidence="1">
    <location>
        <begin position="107"/>
        <end position="132"/>
    </location>
</feature>
<dbReference type="Proteomes" id="UP000694390">
    <property type="component" value="Unassembled WGS sequence"/>
</dbReference>
<dbReference type="OrthoDB" id="4062651at2759"/>
<dbReference type="GO" id="GO:0005576">
    <property type="term" value="C:extracellular region"/>
    <property type="evidence" value="ECO:0007669"/>
    <property type="project" value="TreeGrafter"/>
</dbReference>
<evidence type="ECO:0000256" key="1">
    <source>
        <dbReference type="SAM" id="MobiDB-lite"/>
    </source>
</evidence>
<reference evidence="3" key="1">
    <citation type="submission" date="2025-08" db="UniProtKB">
        <authorList>
            <consortium name="Ensembl"/>
        </authorList>
    </citation>
    <scope>IDENTIFICATION</scope>
</reference>
<dbReference type="InterPro" id="IPR022049">
    <property type="entry name" value="FAM69_kinase_dom"/>
</dbReference>
<organism evidence="3 4">
    <name type="scientific">Gopherus evgoodei</name>
    <name type="common">Goodes thornscrub tortoise</name>
    <dbReference type="NCBI Taxonomy" id="1825980"/>
    <lineage>
        <taxon>Eukaryota</taxon>
        <taxon>Metazoa</taxon>
        <taxon>Chordata</taxon>
        <taxon>Craniata</taxon>
        <taxon>Vertebrata</taxon>
        <taxon>Euteleostomi</taxon>
        <taxon>Archelosauria</taxon>
        <taxon>Testudinata</taxon>
        <taxon>Testudines</taxon>
        <taxon>Cryptodira</taxon>
        <taxon>Durocryptodira</taxon>
        <taxon>Testudinoidea</taxon>
        <taxon>Testudinidae</taxon>
        <taxon>Gopherus</taxon>
    </lineage>
</organism>
<dbReference type="PANTHER" id="PTHR46448">
    <property type="entry name" value="PROTEIN KINASE DOMAIN-CONTAINING PROTEIN"/>
    <property type="match status" value="1"/>
</dbReference>
<dbReference type="GO" id="GO:0004715">
    <property type="term" value="F:non-membrane spanning protein tyrosine kinase activity"/>
    <property type="evidence" value="ECO:0007669"/>
    <property type="project" value="InterPro"/>
</dbReference>
<name>A0A8C4XW15_9SAUR</name>
<dbReference type="InterPro" id="IPR042983">
    <property type="entry name" value="PKDCC"/>
</dbReference>
<dbReference type="GO" id="GO:0001501">
    <property type="term" value="P:skeletal system development"/>
    <property type="evidence" value="ECO:0007669"/>
    <property type="project" value="TreeGrafter"/>
</dbReference>
<feature type="compositionally biased region" description="Basic and acidic residues" evidence="1">
    <location>
        <begin position="29"/>
        <end position="43"/>
    </location>
</feature>
<dbReference type="PANTHER" id="PTHR46448:SF2">
    <property type="entry name" value="PROTEIN KINASE DOMAIN-CONTAINING PROTEIN"/>
    <property type="match status" value="1"/>
</dbReference>
<gene>
    <name evidence="3" type="primary">LOC115650041</name>
</gene>
<feature type="region of interest" description="Disordered" evidence="1">
    <location>
        <begin position="1"/>
        <end position="70"/>
    </location>
</feature>
<dbReference type="GeneTree" id="ENSGT00390000001205"/>
<dbReference type="AlphaFoldDB" id="A0A8C4XW15"/>
<evidence type="ECO:0000259" key="2">
    <source>
        <dbReference type="Pfam" id="PF12260"/>
    </source>
</evidence>
<reference evidence="3" key="2">
    <citation type="submission" date="2025-09" db="UniProtKB">
        <authorList>
            <consortium name="Ensembl"/>
        </authorList>
    </citation>
    <scope>IDENTIFICATION</scope>
</reference>
<proteinExistence type="predicted"/>
<dbReference type="Gene3D" id="1.10.510.10">
    <property type="entry name" value="Transferase(Phosphotransferase) domain 1"/>
    <property type="match status" value="1"/>
</dbReference>
<feature type="domain" description="FAM69 protein-kinase" evidence="2">
    <location>
        <begin position="295"/>
        <end position="423"/>
    </location>
</feature>
<keyword evidence="4" id="KW-1185">Reference proteome</keyword>
<dbReference type="Ensembl" id="ENSGEVT00005000788.1">
    <property type="protein sequence ID" value="ENSGEVP00005000734.1"/>
    <property type="gene ID" value="ENSGEVG00005000500.1"/>
</dbReference>